<dbReference type="InterPro" id="IPR009912">
    <property type="entry name" value="DUF1451"/>
</dbReference>
<dbReference type="AlphaFoldDB" id="A0A0S2SGX6"/>
<dbReference type="KEGG" id="asr:WL1483_1545"/>
<evidence type="ECO:0000313" key="2">
    <source>
        <dbReference type="Proteomes" id="UP000058114"/>
    </source>
</evidence>
<reference evidence="2" key="1">
    <citation type="submission" date="2015-10" db="EMBL/GenBank/DDBJ databases">
        <title>Complete Genome Sequence of Aeromonas schubertii strain WL1483.</title>
        <authorList>
            <person name="Liu L."/>
        </authorList>
    </citation>
    <scope>NUCLEOTIDE SEQUENCE [LARGE SCALE GENOMIC DNA]</scope>
    <source>
        <strain evidence="2">WL1483</strain>
    </source>
</reference>
<dbReference type="Pfam" id="PF07295">
    <property type="entry name" value="DUF1451"/>
    <property type="match status" value="1"/>
</dbReference>
<dbReference type="EMBL" id="CP013067">
    <property type="protein sequence ID" value="ALP40964.1"/>
    <property type="molecule type" value="Genomic_DNA"/>
</dbReference>
<organism evidence="1 2">
    <name type="scientific">Aeromonas schubertii</name>
    <dbReference type="NCBI Taxonomy" id="652"/>
    <lineage>
        <taxon>Bacteria</taxon>
        <taxon>Pseudomonadati</taxon>
        <taxon>Pseudomonadota</taxon>
        <taxon>Gammaproteobacteria</taxon>
        <taxon>Aeromonadales</taxon>
        <taxon>Aeromonadaceae</taxon>
        <taxon>Aeromonas</taxon>
    </lineage>
</organism>
<gene>
    <name evidence="1" type="ORF">WL1483_1545</name>
</gene>
<name>A0A0S2SGX6_9GAMM</name>
<accession>A0A0S2SGX6</accession>
<dbReference type="Proteomes" id="UP000058114">
    <property type="component" value="Chromosome"/>
</dbReference>
<protein>
    <recommendedName>
        <fullName evidence="3">Zinc ribbon-containing protein</fullName>
    </recommendedName>
</protein>
<dbReference type="RefSeq" id="WP_060587221.1">
    <property type="nucleotide sequence ID" value="NZ_CP013067.1"/>
</dbReference>
<reference evidence="1 2" key="2">
    <citation type="journal article" date="2016" name="Genome Announc.">
        <title>Complete Genome Sequence of the Highly Virulent Aeromonas schubertii Strain WL1483, Isolated from Diseased Snakehead Fish (Channa argus) in China.</title>
        <authorList>
            <person name="Liu L."/>
            <person name="Li N."/>
            <person name="Zhang D."/>
            <person name="Fu X."/>
            <person name="Shi C."/>
            <person name="Lin Q."/>
            <person name="Hao G."/>
        </authorList>
    </citation>
    <scope>NUCLEOTIDE SEQUENCE [LARGE SCALE GENOMIC DNA]</scope>
    <source>
        <strain evidence="1 2">WL1483</strain>
    </source>
</reference>
<evidence type="ECO:0000313" key="1">
    <source>
        <dbReference type="EMBL" id="ALP40964.1"/>
    </source>
</evidence>
<evidence type="ECO:0008006" key="3">
    <source>
        <dbReference type="Google" id="ProtNLM"/>
    </source>
</evidence>
<dbReference type="PATRIC" id="fig|652.5.peg.3389"/>
<proteinExistence type="predicted"/>
<sequence length="160" mass="18433">MDKQKKGYEAFIEELRAQWEATGQYQEERLNRLIARVQAYLEAAGDLTRDEWALIAEYVKRDLGNFDEGRQDTPESEFTLLIKDSIWSWLVEATDRTQVEWAELAADLEHKGEYRSGDWVGLGVMVCRLCGHRHTVLRPERLGECIQCGATAFVRDPLSP</sequence>